<accession>A0A2T0N001</accession>
<keyword evidence="2" id="KW-1185">Reference proteome</keyword>
<protein>
    <recommendedName>
        <fullName evidence="3">Endonuclease/exonuclease/phosphatase family protein</fullName>
    </recommendedName>
</protein>
<evidence type="ECO:0000313" key="1">
    <source>
        <dbReference type="EMBL" id="PRX64938.1"/>
    </source>
</evidence>
<name>A0A2T0N001_9ACTN</name>
<proteinExistence type="predicted"/>
<reference evidence="1 2" key="1">
    <citation type="submission" date="2018-03" db="EMBL/GenBank/DDBJ databases">
        <title>Genomic Encyclopedia of Type Strains, Phase III (KMG-III): the genomes of soil and plant-associated and newly described type strains.</title>
        <authorList>
            <person name="Whitman W."/>
        </authorList>
    </citation>
    <scope>NUCLEOTIDE SEQUENCE [LARGE SCALE GENOMIC DNA]</scope>
    <source>
        <strain evidence="1 2">CGMCC 4.7104</strain>
    </source>
</reference>
<gene>
    <name evidence="1" type="ORF">B0I32_108299</name>
</gene>
<dbReference type="EMBL" id="PVNG01000008">
    <property type="protein sequence ID" value="PRX64938.1"/>
    <property type="molecule type" value="Genomic_DNA"/>
</dbReference>
<organism evidence="1 2">
    <name type="scientific">Nonomuraea fuscirosea</name>
    <dbReference type="NCBI Taxonomy" id="1291556"/>
    <lineage>
        <taxon>Bacteria</taxon>
        <taxon>Bacillati</taxon>
        <taxon>Actinomycetota</taxon>
        <taxon>Actinomycetes</taxon>
        <taxon>Streptosporangiales</taxon>
        <taxon>Streptosporangiaceae</taxon>
        <taxon>Nonomuraea</taxon>
    </lineage>
</organism>
<dbReference type="AlphaFoldDB" id="A0A2T0N001"/>
<comment type="caution">
    <text evidence="1">The sequence shown here is derived from an EMBL/GenBank/DDBJ whole genome shotgun (WGS) entry which is preliminary data.</text>
</comment>
<sequence>MERLRQHVRELPLFRRTTAELAWHIAVLATKADVILLQEYCTGEDANLERELKTRTGRGVEHHYGRG</sequence>
<dbReference type="Proteomes" id="UP000238312">
    <property type="component" value="Unassembled WGS sequence"/>
</dbReference>
<evidence type="ECO:0008006" key="3">
    <source>
        <dbReference type="Google" id="ProtNLM"/>
    </source>
</evidence>
<evidence type="ECO:0000313" key="2">
    <source>
        <dbReference type="Proteomes" id="UP000238312"/>
    </source>
</evidence>